<proteinExistence type="predicted"/>
<dbReference type="Proteomes" id="UP000827872">
    <property type="component" value="Linkage Group LG10"/>
</dbReference>
<reference evidence="1" key="1">
    <citation type="submission" date="2021-08" db="EMBL/GenBank/DDBJ databases">
        <title>The first chromosome-level gecko genome reveals the dynamic sex chromosomes of Neotropical dwarf geckos (Sphaerodactylidae: Sphaerodactylus).</title>
        <authorList>
            <person name="Pinto B.J."/>
            <person name="Keating S.E."/>
            <person name="Gamble T."/>
        </authorList>
    </citation>
    <scope>NUCLEOTIDE SEQUENCE</scope>
    <source>
        <strain evidence="1">TG3544</strain>
    </source>
</reference>
<keyword evidence="2" id="KW-1185">Reference proteome</keyword>
<organism evidence="1 2">
    <name type="scientific">Sphaerodactylus townsendi</name>
    <dbReference type="NCBI Taxonomy" id="933632"/>
    <lineage>
        <taxon>Eukaryota</taxon>
        <taxon>Metazoa</taxon>
        <taxon>Chordata</taxon>
        <taxon>Craniata</taxon>
        <taxon>Vertebrata</taxon>
        <taxon>Euteleostomi</taxon>
        <taxon>Lepidosauria</taxon>
        <taxon>Squamata</taxon>
        <taxon>Bifurcata</taxon>
        <taxon>Gekkota</taxon>
        <taxon>Sphaerodactylidae</taxon>
        <taxon>Sphaerodactylus</taxon>
    </lineage>
</organism>
<name>A0ACB8E8R3_9SAUR</name>
<evidence type="ECO:0000313" key="1">
    <source>
        <dbReference type="EMBL" id="KAH7988822.1"/>
    </source>
</evidence>
<protein>
    <submittedName>
        <fullName evidence="1">Uncharacterized protein</fullName>
    </submittedName>
</protein>
<accession>A0ACB8E8R3</accession>
<comment type="caution">
    <text evidence="1">The sequence shown here is derived from an EMBL/GenBank/DDBJ whole genome shotgun (WGS) entry which is preliminary data.</text>
</comment>
<dbReference type="EMBL" id="CM037623">
    <property type="protein sequence ID" value="KAH7988822.1"/>
    <property type="molecule type" value="Genomic_DNA"/>
</dbReference>
<gene>
    <name evidence="1" type="ORF">K3G42_022593</name>
</gene>
<evidence type="ECO:0000313" key="2">
    <source>
        <dbReference type="Proteomes" id="UP000827872"/>
    </source>
</evidence>
<sequence>MSDRGADSMMDGAAQMLSCDGREEGSPGSTAARSKVGRPHEIVWRNVILMTLLHATAGYSLVLIPKSHVFTLIWGKVMEARASPPFDRFDRLE</sequence>